<keyword evidence="3 5" id="KW-0547">Nucleotide-binding</keyword>
<comment type="domain">
    <text evidence="5">Consists of three domains, a large central CORE domain and two small peripheral domains, NMPbind and LID, which undergo movements during catalysis. The LID domain closes over the site of phosphoryl transfer upon ATP binding. Assembling and dissambling the active center during each catalytic cycle provides an effective means to prevent ATP hydrolysis.</text>
</comment>
<dbReference type="GO" id="GO:0044209">
    <property type="term" value="P:AMP salvage"/>
    <property type="evidence" value="ECO:0007669"/>
    <property type="project" value="UniProtKB-UniRule"/>
</dbReference>
<evidence type="ECO:0000256" key="6">
    <source>
        <dbReference type="RuleBase" id="RU003330"/>
    </source>
</evidence>
<dbReference type="EC" id="2.7.4.3" evidence="5 7"/>
<evidence type="ECO:0000256" key="4">
    <source>
        <dbReference type="ARBA" id="ARBA00022777"/>
    </source>
</evidence>
<comment type="similarity">
    <text evidence="5 6">Belongs to the adenylate kinase family.</text>
</comment>
<keyword evidence="4 5" id="KW-0418">Kinase</keyword>
<comment type="caution">
    <text evidence="9">The sequence shown here is derived from an EMBL/GenBank/DDBJ whole genome shotgun (WGS) entry which is preliminary data.</text>
</comment>
<feature type="binding site" evidence="5">
    <location>
        <begin position="17"/>
        <end position="22"/>
    </location>
    <ligand>
        <name>ATP</name>
        <dbReference type="ChEBI" id="CHEBI:30616"/>
    </ligand>
</feature>
<dbReference type="NCBIfam" id="TIGR01351">
    <property type="entry name" value="adk"/>
    <property type="match status" value="1"/>
</dbReference>
<dbReference type="PANTHER" id="PTHR23359">
    <property type="entry name" value="NUCLEOTIDE KINASE"/>
    <property type="match status" value="1"/>
</dbReference>
<keyword evidence="1 5" id="KW-0808">Transferase</keyword>
<feature type="binding site" evidence="5">
    <location>
        <begin position="64"/>
        <end position="66"/>
    </location>
    <ligand>
        <name>AMP</name>
        <dbReference type="ChEBI" id="CHEBI:456215"/>
    </ligand>
</feature>
<comment type="pathway">
    <text evidence="5">Purine metabolism; AMP biosynthesis via salvage pathway; AMP from ADP: step 1/1.</text>
</comment>
<dbReference type="HAMAP" id="MF_00235">
    <property type="entry name" value="Adenylate_kinase_Adk"/>
    <property type="match status" value="1"/>
</dbReference>
<evidence type="ECO:0000313" key="9">
    <source>
        <dbReference type="EMBL" id="HFZ08958.1"/>
    </source>
</evidence>
<dbReference type="InterPro" id="IPR027417">
    <property type="entry name" value="P-loop_NTPase"/>
</dbReference>
<evidence type="ECO:0000256" key="3">
    <source>
        <dbReference type="ARBA" id="ARBA00022741"/>
    </source>
</evidence>
<dbReference type="Pfam" id="PF05191">
    <property type="entry name" value="ADK_lid"/>
    <property type="match status" value="1"/>
</dbReference>
<sequence length="225" mass="25934">MGKKVLSFHLIVLGIQGSGKGTQSELLSKHFKMPYVGVGELIRKKIEEKTPLSNKIRTFYDTGQLLPDEVVKEIVKEELEKIPKDQSILFEGYPRSLKQLKDLEDILNTRKIQKKMAIVLDIKEETVYKRLEGRRVCSVCGKIYYPPESLKLQNCKECGGRLIQRADDNPAAIKERIKTYKKVTNPMLLYLKSKGELIQINGEQRIEEVFSDIINKIKLVEREKN</sequence>
<keyword evidence="5 7" id="KW-0067">ATP-binding</keyword>
<feature type="binding site" evidence="5">
    <location>
        <position position="134"/>
    </location>
    <ligand>
        <name>ATP</name>
        <dbReference type="ChEBI" id="CHEBI:30616"/>
    </ligand>
</feature>
<accession>A0A7V3JA33</accession>
<dbReference type="EMBL" id="DTGG01000075">
    <property type="protein sequence ID" value="HFZ08958.1"/>
    <property type="molecule type" value="Genomic_DNA"/>
</dbReference>
<dbReference type="SUPFAM" id="SSF52540">
    <property type="entry name" value="P-loop containing nucleoside triphosphate hydrolases"/>
    <property type="match status" value="1"/>
</dbReference>
<evidence type="ECO:0000256" key="1">
    <source>
        <dbReference type="ARBA" id="ARBA00022679"/>
    </source>
</evidence>
<feature type="binding site" evidence="5">
    <location>
        <begin position="92"/>
        <end position="95"/>
    </location>
    <ligand>
        <name>AMP</name>
        <dbReference type="ChEBI" id="CHEBI:456215"/>
    </ligand>
</feature>
<dbReference type="GO" id="GO:0005737">
    <property type="term" value="C:cytoplasm"/>
    <property type="evidence" value="ECO:0007669"/>
    <property type="project" value="UniProtKB-SubCell"/>
</dbReference>
<protein>
    <recommendedName>
        <fullName evidence="5 7">Adenylate kinase</fullName>
        <shortName evidence="5">AK</shortName>
        <ecNumber evidence="5 7">2.7.4.3</ecNumber>
    </recommendedName>
    <alternativeName>
        <fullName evidence="5">ATP-AMP transphosphorylase</fullName>
    </alternativeName>
    <alternativeName>
        <fullName evidence="5">ATP:AMP phosphotransferase</fullName>
    </alternativeName>
    <alternativeName>
        <fullName evidence="5">Adenylate monophosphate kinase</fullName>
    </alternativeName>
</protein>
<dbReference type="InterPro" id="IPR000850">
    <property type="entry name" value="Adenylat/UMP-CMP_kin"/>
</dbReference>
<evidence type="ECO:0000256" key="7">
    <source>
        <dbReference type="RuleBase" id="RU003331"/>
    </source>
</evidence>
<feature type="binding site" evidence="5">
    <location>
        <position position="99"/>
    </location>
    <ligand>
        <name>AMP</name>
        <dbReference type="ChEBI" id="CHEBI:456215"/>
    </ligand>
</feature>
<evidence type="ECO:0000259" key="8">
    <source>
        <dbReference type="Pfam" id="PF05191"/>
    </source>
</evidence>
<reference evidence="9" key="1">
    <citation type="journal article" date="2020" name="mSystems">
        <title>Genome- and Community-Level Interaction Insights into Carbon Utilization and Element Cycling Functions of Hydrothermarchaeota in Hydrothermal Sediment.</title>
        <authorList>
            <person name="Zhou Z."/>
            <person name="Liu Y."/>
            <person name="Xu W."/>
            <person name="Pan J."/>
            <person name="Luo Z.H."/>
            <person name="Li M."/>
        </authorList>
    </citation>
    <scope>NUCLEOTIDE SEQUENCE [LARGE SCALE GENOMIC DNA]</scope>
    <source>
        <strain evidence="9">SpSt-757</strain>
    </source>
</reference>
<dbReference type="Gene3D" id="3.40.50.300">
    <property type="entry name" value="P-loop containing nucleotide triphosphate hydrolases"/>
    <property type="match status" value="1"/>
</dbReference>
<comment type="subunit">
    <text evidence="5 7">Monomer.</text>
</comment>
<dbReference type="PRINTS" id="PR00094">
    <property type="entry name" value="ADENYLTKNASE"/>
</dbReference>
<comment type="catalytic activity">
    <reaction evidence="5 7">
        <text>AMP + ATP = 2 ADP</text>
        <dbReference type="Rhea" id="RHEA:12973"/>
        <dbReference type="ChEBI" id="CHEBI:30616"/>
        <dbReference type="ChEBI" id="CHEBI:456215"/>
        <dbReference type="ChEBI" id="CHEBI:456216"/>
        <dbReference type="EC" id="2.7.4.3"/>
    </reaction>
</comment>
<comment type="subcellular location">
    <subcellularLocation>
        <location evidence="5 7">Cytoplasm</location>
    </subcellularLocation>
</comment>
<dbReference type="CDD" id="cd01428">
    <property type="entry name" value="ADK"/>
    <property type="match status" value="1"/>
</dbReference>
<name>A0A7V3JA33_UNCC3</name>
<comment type="caution">
    <text evidence="5">Lacks conserved residue(s) required for the propagation of feature annotation.</text>
</comment>
<keyword evidence="2 5" id="KW-0545">Nucleotide biosynthesis</keyword>
<evidence type="ECO:0000256" key="2">
    <source>
        <dbReference type="ARBA" id="ARBA00022727"/>
    </source>
</evidence>
<feature type="region of interest" description="NMP" evidence="5">
    <location>
        <begin position="37"/>
        <end position="66"/>
    </location>
</feature>
<feature type="binding site" evidence="5">
    <location>
        <position position="204"/>
    </location>
    <ligand>
        <name>ATP</name>
        <dbReference type="ChEBI" id="CHEBI:30616"/>
    </ligand>
</feature>
<dbReference type="UniPathway" id="UPA00588">
    <property type="reaction ID" value="UER00649"/>
</dbReference>
<dbReference type="AlphaFoldDB" id="A0A7V3JA33"/>
<feature type="domain" description="Adenylate kinase active site lid" evidence="8">
    <location>
        <begin position="134"/>
        <end position="167"/>
    </location>
</feature>
<dbReference type="InterPro" id="IPR006259">
    <property type="entry name" value="Adenyl_kin_sub"/>
</dbReference>
<dbReference type="GO" id="GO:0005524">
    <property type="term" value="F:ATP binding"/>
    <property type="evidence" value="ECO:0007669"/>
    <property type="project" value="UniProtKB-UniRule"/>
</dbReference>
<gene>
    <name evidence="5" type="primary">adk</name>
    <name evidence="9" type="ORF">ENV41_02355</name>
</gene>
<keyword evidence="5" id="KW-0963">Cytoplasm</keyword>
<organism evidence="9">
    <name type="scientific">candidate division CPR3 bacterium</name>
    <dbReference type="NCBI Taxonomy" id="2268181"/>
    <lineage>
        <taxon>Bacteria</taxon>
        <taxon>Bacteria division CPR3</taxon>
    </lineage>
</organism>
<feature type="binding site" evidence="5">
    <location>
        <position position="165"/>
    </location>
    <ligand>
        <name>AMP</name>
        <dbReference type="ChEBI" id="CHEBI:456215"/>
    </ligand>
</feature>
<feature type="binding site" evidence="5">
    <location>
        <position position="43"/>
    </location>
    <ligand>
        <name>AMP</name>
        <dbReference type="ChEBI" id="CHEBI:456215"/>
    </ligand>
</feature>
<proteinExistence type="inferred from homology"/>
<dbReference type="GO" id="GO:0004017">
    <property type="term" value="F:AMP kinase activity"/>
    <property type="evidence" value="ECO:0007669"/>
    <property type="project" value="UniProtKB-UniRule"/>
</dbReference>
<feature type="binding site" evidence="5">
    <location>
        <position position="176"/>
    </location>
    <ligand>
        <name>AMP</name>
        <dbReference type="ChEBI" id="CHEBI:456215"/>
    </ligand>
</feature>
<evidence type="ECO:0000256" key="5">
    <source>
        <dbReference type="HAMAP-Rule" id="MF_00235"/>
    </source>
</evidence>
<dbReference type="InterPro" id="IPR007862">
    <property type="entry name" value="Adenylate_kinase_lid-dom"/>
</dbReference>
<dbReference type="Pfam" id="PF00406">
    <property type="entry name" value="ADK"/>
    <property type="match status" value="1"/>
</dbReference>
<comment type="function">
    <text evidence="5">Catalyzes the reversible transfer of the terminal phosphate group between ATP and AMP. Plays an important role in cellular energy homeostasis and in adenine nucleotide metabolism.</text>
</comment>